<accession>A0A9P6HJT0</accession>
<dbReference type="SUPFAM" id="SSF53254">
    <property type="entry name" value="Phosphoglycerate mutase-like"/>
    <property type="match status" value="1"/>
</dbReference>
<evidence type="ECO:0000256" key="1">
    <source>
        <dbReference type="ARBA" id="ARBA00005375"/>
    </source>
</evidence>
<dbReference type="Gene3D" id="3.40.50.1240">
    <property type="entry name" value="Phosphoglycerate mutase-like"/>
    <property type="match status" value="1"/>
</dbReference>
<feature type="region of interest" description="Disordered" evidence="3">
    <location>
        <begin position="1"/>
        <end position="20"/>
    </location>
</feature>
<dbReference type="Pfam" id="PF00328">
    <property type="entry name" value="His_Phos_2"/>
    <property type="match status" value="1"/>
</dbReference>
<dbReference type="InterPro" id="IPR000560">
    <property type="entry name" value="His_Pase_clade-2"/>
</dbReference>
<comment type="similarity">
    <text evidence="1">Belongs to the histidine acid phosphatase family.</text>
</comment>
<evidence type="ECO:0000256" key="3">
    <source>
        <dbReference type="SAM" id="MobiDB-lite"/>
    </source>
</evidence>
<dbReference type="InterPro" id="IPR050645">
    <property type="entry name" value="Histidine_acid_phosphatase"/>
</dbReference>
<dbReference type="CDD" id="cd07061">
    <property type="entry name" value="HP_HAP_like"/>
    <property type="match status" value="1"/>
</dbReference>
<dbReference type="GO" id="GO:0016791">
    <property type="term" value="F:phosphatase activity"/>
    <property type="evidence" value="ECO:0007669"/>
    <property type="project" value="TreeGrafter"/>
</dbReference>
<reference evidence="4" key="2">
    <citation type="submission" date="2020-11" db="EMBL/GenBank/DDBJ databases">
        <authorList>
            <consortium name="DOE Joint Genome Institute"/>
            <person name="Kuo A."/>
            <person name="Miyauchi S."/>
            <person name="Kiss E."/>
            <person name="Drula E."/>
            <person name="Kohler A."/>
            <person name="Sanchez-Garcia M."/>
            <person name="Andreopoulos B."/>
            <person name="Barry K.W."/>
            <person name="Bonito G."/>
            <person name="Buee M."/>
            <person name="Carver A."/>
            <person name="Chen C."/>
            <person name="Cichocki N."/>
            <person name="Clum A."/>
            <person name="Culley D."/>
            <person name="Crous P.W."/>
            <person name="Fauchery L."/>
            <person name="Girlanda M."/>
            <person name="Hayes R."/>
            <person name="Keri Z."/>
            <person name="Labutti K."/>
            <person name="Lipzen A."/>
            <person name="Lombard V."/>
            <person name="Magnuson J."/>
            <person name="Maillard F."/>
            <person name="Morin E."/>
            <person name="Murat C."/>
            <person name="Nolan M."/>
            <person name="Ohm R."/>
            <person name="Pangilinan J."/>
            <person name="Pereira M."/>
            <person name="Perotto S."/>
            <person name="Peter M."/>
            <person name="Riley R."/>
            <person name="Sitrit Y."/>
            <person name="Stielow B."/>
            <person name="Szollosi G."/>
            <person name="Zifcakova L."/>
            <person name="Stursova M."/>
            <person name="Spatafora J.W."/>
            <person name="Tedersoo L."/>
            <person name="Vaario L.-M."/>
            <person name="Yamada A."/>
            <person name="Yan M."/>
            <person name="Wang P."/>
            <person name="Xu J."/>
            <person name="Bruns T."/>
            <person name="Baldrian P."/>
            <person name="Vilgalys R."/>
            <person name="Henrissat B."/>
            <person name="Grigoriev I.V."/>
            <person name="Hibbett D."/>
            <person name="Nagy L.G."/>
            <person name="Martin F.M."/>
        </authorList>
    </citation>
    <scope>NUCLEOTIDE SEQUENCE</scope>
    <source>
        <strain evidence="4">UH-Tt-Lm1</strain>
    </source>
</reference>
<dbReference type="PANTHER" id="PTHR11567:SF110">
    <property type="entry name" value="2-PHOSPHOXYLOSE PHOSPHATASE 1"/>
    <property type="match status" value="1"/>
</dbReference>
<keyword evidence="5" id="KW-1185">Reference proteome</keyword>
<dbReference type="EMBL" id="WIUZ02000004">
    <property type="protein sequence ID" value="KAF9788558.1"/>
    <property type="molecule type" value="Genomic_DNA"/>
</dbReference>
<comment type="caution">
    <text evidence="4">The sequence shown here is derived from an EMBL/GenBank/DDBJ whole genome shotgun (WGS) entry which is preliminary data.</text>
</comment>
<evidence type="ECO:0000313" key="5">
    <source>
        <dbReference type="Proteomes" id="UP000736335"/>
    </source>
</evidence>
<name>A0A9P6HJT0_9AGAM</name>
<keyword evidence="2" id="KW-0378">Hydrolase</keyword>
<dbReference type="PROSITE" id="PS00778">
    <property type="entry name" value="HIS_ACID_PHOSPHAT_2"/>
    <property type="match status" value="1"/>
</dbReference>
<feature type="compositionally biased region" description="Basic and acidic residues" evidence="3">
    <location>
        <begin position="1"/>
        <end position="10"/>
    </location>
</feature>
<dbReference type="AlphaFoldDB" id="A0A9P6HJT0"/>
<dbReference type="OrthoDB" id="10257284at2759"/>
<organism evidence="4 5">
    <name type="scientific">Thelephora terrestris</name>
    <dbReference type="NCBI Taxonomy" id="56493"/>
    <lineage>
        <taxon>Eukaryota</taxon>
        <taxon>Fungi</taxon>
        <taxon>Dikarya</taxon>
        <taxon>Basidiomycota</taxon>
        <taxon>Agaricomycotina</taxon>
        <taxon>Agaricomycetes</taxon>
        <taxon>Thelephorales</taxon>
        <taxon>Thelephoraceae</taxon>
        <taxon>Thelephora</taxon>
    </lineage>
</organism>
<sequence length="438" mass="48764">MTPGSDRDSNNRPGHTPLDVENYPVAPATLQLEQVHVFVRHGERTPVSIRMSEAPANIPPTWLLCKEGRKFGAAVSSHTGSNILGVERVVENEDGSLEPGECLLGELTDLGRKSTYNLGAALRGVYIDKLKLLPDVAHNDSEVYFRSTNLPRTIESLQQIIHGLYPPLKQAEGFVSKIRTRNPKDENLYGNSAVCERLKTLMLKFAQAAAVAWNPTLEPLDEKISKYIGGNPVRLDGKPRASGILDTVRAARAHGIRIPEELRDNTVMDVLEKAVIEEWFSAYRTEEVRKLAMGRLLAEMSGKMNQTATGTGPTAPKILIHSTHDTAIAGLLGTLEVFDNRWPEFTAVVTFELFREAPDSRPAGSFLTRLLSSFTTSGVREKHYIRARYQNTTLFLPLCQNVGDHLDGHPELCTLEAFNRRVKELTPKWEVECALHQR</sequence>
<dbReference type="InterPro" id="IPR033379">
    <property type="entry name" value="Acid_Pase_AS"/>
</dbReference>
<dbReference type="PANTHER" id="PTHR11567">
    <property type="entry name" value="ACID PHOSPHATASE-RELATED"/>
    <property type="match status" value="1"/>
</dbReference>
<reference evidence="4" key="1">
    <citation type="journal article" date="2020" name="Nat. Commun.">
        <title>Large-scale genome sequencing of mycorrhizal fungi provides insights into the early evolution of symbiotic traits.</title>
        <authorList>
            <person name="Miyauchi S."/>
            <person name="Kiss E."/>
            <person name="Kuo A."/>
            <person name="Drula E."/>
            <person name="Kohler A."/>
            <person name="Sanchez-Garcia M."/>
            <person name="Morin E."/>
            <person name="Andreopoulos B."/>
            <person name="Barry K.W."/>
            <person name="Bonito G."/>
            <person name="Buee M."/>
            <person name="Carver A."/>
            <person name="Chen C."/>
            <person name="Cichocki N."/>
            <person name="Clum A."/>
            <person name="Culley D."/>
            <person name="Crous P.W."/>
            <person name="Fauchery L."/>
            <person name="Girlanda M."/>
            <person name="Hayes R.D."/>
            <person name="Keri Z."/>
            <person name="LaButti K."/>
            <person name="Lipzen A."/>
            <person name="Lombard V."/>
            <person name="Magnuson J."/>
            <person name="Maillard F."/>
            <person name="Murat C."/>
            <person name="Nolan M."/>
            <person name="Ohm R.A."/>
            <person name="Pangilinan J."/>
            <person name="Pereira M.F."/>
            <person name="Perotto S."/>
            <person name="Peter M."/>
            <person name="Pfister S."/>
            <person name="Riley R."/>
            <person name="Sitrit Y."/>
            <person name="Stielow J.B."/>
            <person name="Szollosi G."/>
            <person name="Zifcakova L."/>
            <person name="Stursova M."/>
            <person name="Spatafora J.W."/>
            <person name="Tedersoo L."/>
            <person name="Vaario L.M."/>
            <person name="Yamada A."/>
            <person name="Yan M."/>
            <person name="Wang P."/>
            <person name="Xu J."/>
            <person name="Bruns T."/>
            <person name="Baldrian P."/>
            <person name="Vilgalys R."/>
            <person name="Dunand C."/>
            <person name="Henrissat B."/>
            <person name="Grigoriev I.V."/>
            <person name="Hibbett D."/>
            <person name="Nagy L.G."/>
            <person name="Martin F.M."/>
        </authorList>
    </citation>
    <scope>NUCLEOTIDE SEQUENCE</scope>
    <source>
        <strain evidence="4">UH-Tt-Lm1</strain>
    </source>
</reference>
<evidence type="ECO:0000256" key="2">
    <source>
        <dbReference type="ARBA" id="ARBA00022801"/>
    </source>
</evidence>
<gene>
    <name evidence="4" type="ORF">BJ322DRAFT_1002390</name>
</gene>
<protein>
    <submittedName>
        <fullName evidence="4">Phosphoglycerate mutase-like protein</fullName>
    </submittedName>
</protein>
<dbReference type="Proteomes" id="UP000736335">
    <property type="component" value="Unassembled WGS sequence"/>
</dbReference>
<dbReference type="InterPro" id="IPR029033">
    <property type="entry name" value="His_PPase_superfam"/>
</dbReference>
<evidence type="ECO:0000313" key="4">
    <source>
        <dbReference type="EMBL" id="KAF9788558.1"/>
    </source>
</evidence>
<proteinExistence type="inferred from homology"/>